<dbReference type="Proteomes" id="UP000005408">
    <property type="component" value="Unassembled WGS sequence"/>
</dbReference>
<organism evidence="1 2">
    <name type="scientific">Magallana gigas</name>
    <name type="common">Pacific oyster</name>
    <name type="synonym">Crassostrea gigas</name>
    <dbReference type="NCBI Taxonomy" id="29159"/>
    <lineage>
        <taxon>Eukaryota</taxon>
        <taxon>Metazoa</taxon>
        <taxon>Spiralia</taxon>
        <taxon>Lophotrochozoa</taxon>
        <taxon>Mollusca</taxon>
        <taxon>Bivalvia</taxon>
        <taxon>Autobranchia</taxon>
        <taxon>Pteriomorphia</taxon>
        <taxon>Ostreida</taxon>
        <taxon>Ostreoidea</taxon>
        <taxon>Ostreidae</taxon>
        <taxon>Magallana</taxon>
    </lineage>
</organism>
<evidence type="ECO:0000313" key="1">
    <source>
        <dbReference type="EnsemblMetazoa" id="G32197.1:cds"/>
    </source>
</evidence>
<proteinExistence type="predicted"/>
<dbReference type="EnsemblMetazoa" id="G32197.1">
    <property type="protein sequence ID" value="G32197.1:cds"/>
    <property type="gene ID" value="G32197"/>
</dbReference>
<protein>
    <submittedName>
        <fullName evidence="1">Uncharacterized protein</fullName>
    </submittedName>
</protein>
<dbReference type="AlphaFoldDB" id="A0A8W8MCW3"/>
<sequence>MKTVSDIWVVVVLVTNGIEKQGTVQSVKLDTQALIAVGNASIQVMDGNAYWSVTVQKNIAVFLLDVW</sequence>
<name>A0A8W8MCW3_MAGGI</name>
<accession>A0A8W8MCW3</accession>
<reference evidence="1" key="1">
    <citation type="submission" date="2022-08" db="UniProtKB">
        <authorList>
            <consortium name="EnsemblMetazoa"/>
        </authorList>
    </citation>
    <scope>IDENTIFICATION</scope>
    <source>
        <strain evidence="1">05x7-T-G4-1.051#20</strain>
    </source>
</reference>
<keyword evidence="2" id="KW-1185">Reference proteome</keyword>
<evidence type="ECO:0000313" key="2">
    <source>
        <dbReference type="Proteomes" id="UP000005408"/>
    </source>
</evidence>